<sequence>MSRCDQGNQKLQKSRLLNQMADLDSLLDSRILTEEEVAKKVELYLELEEVQKNEASVWRQKSRALWLKEGDKTPTWTMPSKTADTLFSWEEAGAGAGNREIEDHPIMIYKKFSAFSSGANVGYRQLSLLRNS</sequence>
<gene>
    <name evidence="1" type="ORF">H5410_007260</name>
</gene>
<dbReference type="Proteomes" id="UP000824120">
    <property type="component" value="Chromosome 2"/>
</dbReference>
<dbReference type="OrthoDB" id="1935089at2759"/>
<evidence type="ECO:0000313" key="2">
    <source>
        <dbReference type="Proteomes" id="UP000824120"/>
    </source>
</evidence>
<reference evidence="1 2" key="1">
    <citation type="submission" date="2020-09" db="EMBL/GenBank/DDBJ databases">
        <title>De no assembly of potato wild relative species, Solanum commersonii.</title>
        <authorList>
            <person name="Cho K."/>
        </authorList>
    </citation>
    <scope>NUCLEOTIDE SEQUENCE [LARGE SCALE GENOMIC DNA]</scope>
    <source>
        <strain evidence="1">LZ3.2</strain>
        <tissue evidence="1">Leaf</tissue>
    </source>
</reference>
<dbReference type="EMBL" id="JACXVP010000002">
    <property type="protein sequence ID" value="KAG5622042.1"/>
    <property type="molecule type" value="Genomic_DNA"/>
</dbReference>
<organism evidence="1 2">
    <name type="scientific">Solanum commersonii</name>
    <name type="common">Commerson's wild potato</name>
    <name type="synonym">Commerson's nightshade</name>
    <dbReference type="NCBI Taxonomy" id="4109"/>
    <lineage>
        <taxon>Eukaryota</taxon>
        <taxon>Viridiplantae</taxon>
        <taxon>Streptophyta</taxon>
        <taxon>Embryophyta</taxon>
        <taxon>Tracheophyta</taxon>
        <taxon>Spermatophyta</taxon>
        <taxon>Magnoliopsida</taxon>
        <taxon>eudicotyledons</taxon>
        <taxon>Gunneridae</taxon>
        <taxon>Pentapetalae</taxon>
        <taxon>asterids</taxon>
        <taxon>lamiids</taxon>
        <taxon>Solanales</taxon>
        <taxon>Solanaceae</taxon>
        <taxon>Solanoideae</taxon>
        <taxon>Solaneae</taxon>
        <taxon>Solanum</taxon>
    </lineage>
</organism>
<protein>
    <submittedName>
        <fullName evidence="1">Uncharacterized protein</fullName>
    </submittedName>
</protein>
<comment type="caution">
    <text evidence="1">The sequence shown here is derived from an EMBL/GenBank/DDBJ whole genome shotgun (WGS) entry which is preliminary data.</text>
</comment>
<keyword evidence="2" id="KW-1185">Reference proteome</keyword>
<evidence type="ECO:0000313" key="1">
    <source>
        <dbReference type="EMBL" id="KAG5622042.1"/>
    </source>
</evidence>
<dbReference type="AlphaFoldDB" id="A0A9J6ACZ3"/>
<accession>A0A9J6ACZ3</accession>
<proteinExistence type="predicted"/>
<name>A0A9J6ACZ3_SOLCO</name>